<dbReference type="InterPro" id="IPR011519">
    <property type="entry name" value="UnbV_ASPIC"/>
</dbReference>
<proteinExistence type="predicted"/>
<comment type="caution">
    <text evidence="5">The sequence shown here is derived from an EMBL/GenBank/DDBJ whole genome shotgun (WGS) entry which is preliminary data.</text>
</comment>
<dbReference type="PANTHER" id="PTHR16026">
    <property type="entry name" value="CARTILAGE ACIDIC PROTEIN 1"/>
    <property type="match status" value="1"/>
</dbReference>
<accession>A0A1M6VTB4</accession>
<dbReference type="Proteomes" id="UP000184031">
    <property type="component" value="Unassembled WGS sequence"/>
</dbReference>
<evidence type="ECO:0000256" key="1">
    <source>
        <dbReference type="ARBA" id="ARBA00022729"/>
    </source>
</evidence>
<dbReference type="PANTHER" id="PTHR16026:SF0">
    <property type="entry name" value="CARTILAGE ACIDIC PROTEIN 1"/>
    <property type="match status" value="1"/>
</dbReference>
<dbReference type="Pfam" id="PF07593">
    <property type="entry name" value="UnbV_ASPIC"/>
    <property type="match status" value="1"/>
</dbReference>
<sequence length="1164" mass="129328">MKKGIVTSGIWSFVLLILGASCTEGTKRGEYLFRPVAAKVSGIHFSNDLPLDDDLNILNYIYYFNGGGVAVGDINNDGWDDLFFTGNQVSNKLYLNQGNLRFKDITEEAGLESKGWSSGVSMVDINTDGWLDIYVSRSGHLDPEQRKNLLYINQGDGTFEEMAQEYGLADSSYSTQSAFLDYDKDGDLDMYLLNHMHQMTGMNNPVPRKLNGESESNDKLYRNDGVGPLGHPVFTDVSDEAGITIEGFGLGVGISDLNQDGYPDIYVSNDFISNDILYINQGDGTFKDRSKEFLSHQSHNGMGNDIADINNDGLTDILVLDMLPSDNRRRKLMLNKPNYNLFEFSKSLGYQPQYMRNTFQLNNGKHAPFSEVGQLMGISSTDWSWGGLMADYNGDGLKDMFITTGYLKDMTDLDFIVYRRKQFKFRTREEADSIYLASINKLPEVPLQNYFYKNNGSLNFEDTSLKWAPGSLGFSNGAVYADLDNDGDLDIVTNNINEKASVLENTSSHKGNERRNGLKLNFKGPQTNPNGIGAKVWAYADGSVQFLENYTTRGFQSSVAPSLYFAFQEHKRKDSLVVVWPDGKRKSYGNSVMDSIATLRYTDATETVLPKRDIEEGQIFAKVDGLLQFEHQEIPFSDFDIEPLIPQKFSTSGPSLAVADANGDGLDDIFIGGSHGFPGQLHIQTMDGKFIANTLGMDAEHEDVGSLWFDADNDGDNDLYVVSGGSEFSLMKPGYYQDRLYLNDGQGNLSLSIDALPNMNTSGSCVVASDYDQDGDLDLFVGGMVVPGSYGVSPKSYILENNQGKFSDVTADRLGEQELGMVSSALWTDVDNDGRTDLMVVGKWMPITIYLNKKESFEKIELPISTGWWNSINGGDFDNDGDTDYIIGNHGTNSVYSATEEYPMELYVGDFDRDGKIDPLISQYSLSPEGSFKSYPLASRDLLAEQMVSIKSRYKNYRSYADLEIKDLLLNSMEENPIKKEVRQLKSIYVENLGEGKFKLKELPKEAQWAPVMGTNITDLDQDGNLDAVLIGNFYDYEVGYGQNDAFLGLVLKGDGKGNFVPMHHKATGFLIHGNARALVKVMGQDKEFLVSSLNRDSIQVHKTRKGSGNIIEIPANAKSGIITLENGIKRKIEFYNGAGYLSQSTKKIVLPKNAEIAFKTNQD</sequence>
<dbReference type="EMBL" id="FOKU01000014">
    <property type="protein sequence ID" value="SFC59676.1"/>
    <property type="molecule type" value="Genomic_DNA"/>
</dbReference>
<evidence type="ECO:0000313" key="4">
    <source>
        <dbReference type="EMBL" id="SFC59676.1"/>
    </source>
</evidence>
<organism evidence="5 6">
    <name type="scientific">Flagellimonas taeanensis</name>
    <dbReference type="NCBI Taxonomy" id="1005926"/>
    <lineage>
        <taxon>Bacteria</taxon>
        <taxon>Pseudomonadati</taxon>
        <taxon>Bacteroidota</taxon>
        <taxon>Flavobacteriia</taxon>
        <taxon>Flavobacteriales</taxon>
        <taxon>Flavobacteriaceae</taxon>
        <taxon>Flagellimonas</taxon>
    </lineage>
</organism>
<evidence type="ECO:0000313" key="5">
    <source>
        <dbReference type="EMBL" id="SHK84629.1"/>
    </source>
</evidence>
<dbReference type="EMBL" id="FRAT01000005">
    <property type="protein sequence ID" value="SHK84629.1"/>
    <property type="molecule type" value="Genomic_DNA"/>
</dbReference>
<dbReference type="InterPro" id="IPR027039">
    <property type="entry name" value="Crtac1"/>
</dbReference>
<protein>
    <submittedName>
        <fullName evidence="5">FG-GAP repeat-containing protein</fullName>
    </submittedName>
</protein>
<dbReference type="RefSeq" id="WP_072879459.1">
    <property type="nucleotide sequence ID" value="NZ_FOKU01000014.1"/>
</dbReference>
<keyword evidence="7" id="KW-1185">Reference proteome</keyword>
<dbReference type="PROSITE" id="PS51257">
    <property type="entry name" value="PROKAR_LIPOPROTEIN"/>
    <property type="match status" value="1"/>
</dbReference>
<gene>
    <name evidence="4" type="ORF">SAMN04487891_114108</name>
    <name evidence="5" type="ORF">SAMN05216293_2028</name>
</gene>
<dbReference type="Proteomes" id="UP000198940">
    <property type="component" value="Unassembled WGS sequence"/>
</dbReference>
<evidence type="ECO:0000313" key="7">
    <source>
        <dbReference type="Proteomes" id="UP000198940"/>
    </source>
</evidence>
<dbReference type="Gene3D" id="2.130.10.130">
    <property type="entry name" value="Integrin alpha, N-terminal"/>
    <property type="match status" value="3"/>
</dbReference>
<feature type="region of interest" description="Disordered" evidence="2">
    <location>
        <begin position="505"/>
        <end position="524"/>
    </location>
</feature>
<dbReference type="Pfam" id="PF13517">
    <property type="entry name" value="FG-GAP_3"/>
    <property type="match status" value="5"/>
</dbReference>
<evidence type="ECO:0000313" key="6">
    <source>
        <dbReference type="Proteomes" id="UP000184031"/>
    </source>
</evidence>
<keyword evidence="1" id="KW-0732">Signal</keyword>
<dbReference type="STRING" id="1055723.SAMN05216293_2028"/>
<evidence type="ECO:0000256" key="2">
    <source>
        <dbReference type="SAM" id="MobiDB-lite"/>
    </source>
</evidence>
<dbReference type="OrthoDB" id="9816120at2"/>
<dbReference type="InterPro" id="IPR013517">
    <property type="entry name" value="FG-GAP"/>
</dbReference>
<dbReference type="InterPro" id="IPR028994">
    <property type="entry name" value="Integrin_alpha_N"/>
</dbReference>
<evidence type="ECO:0000259" key="3">
    <source>
        <dbReference type="Pfam" id="PF07593"/>
    </source>
</evidence>
<feature type="domain" description="ASPIC/UnbV" evidence="3">
    <location>
        <begin position="531"/>
        <end position="594"/>
    </location>
</feature>
<reference evidence="5 6" key="1">
    <citation type="submission" date="2016-11" db="EMBL/GenBank/DDBJ databases">
        <authorList>
            <person name="Varghese N."/>
            <person name="Submissions S."/>
        </authorList>
    </citation>
    <scope>NUCLEOTIDE SEQUENCE [LARGE SCALE GENOMIC DNA]</scope>
    <source>
        <strain evidence="5 6">CGMCC 1.12174</strain>
        <strain evidence="4 7">DSM 26351</strain>
    </source>
</reference>
<dbReference type="AlphaFoldDB" id="A0A1M6VTB4"/>
<name>A0A1M6VTB4_9FLAO</name>
<dbReference type="SUPFAM" id="SSF69318">
    <property type="entry name" value="Integrin alpha N-terminal domain"/>
    <property type="match status" value="3"/>
</dbReference>